<dbReference type="Proteomes" id="UP001141552">
    <property type="component" value="Unassembled WGS sequence"/>
</dbReference>
<comment type="caution">
    <text evidence="2">The sequence shown here is derived from an EMBL/GenBank/DDBJ whole genome shotgun (WGS) entry which is preliminary data.</text>
</comment>
<dbReference type="EMBL" id="JAKUCV010000312">
    <property type="protein sequence ID" value="KAJ4850486.1"/>
    <property type="molecule type" value="Genomic_DNA"/>
</dbReference>
<name>A0A9Q0JPI6_9ROSI</name>
<feature type="compositionally biased region" description="Basic and acidic residues" evidence="1">
    <location>
        <begin position="10"/>
        <end position="24"/>
    </location>
</feature>
<accession>A0A9Q0JPI6</accession>
<reference evidence="2" key="1">
    <citation type="submission" date="2022-02" db="EMBL/GenBank/DDBJ databases">
        <authorList>
            <person name="Henning P.M."/>
            <person name="McCubbin A.G."/>
            <person name="Shore J.S."/>
        </authorList>
    </citation>
    <scope>NUCLEOTIDE SEQUENCE</scope>
    <source>
        <strain evidence="2">F60SS</strain>
        <tissue evidence="2">Leaves</tissue>
    </source>
</reference>
<evidence type="ECO:0008006" key="4">
    <source>
        <dbReference type="Google" id="ProtNLM"/>
    </source>
</evidence>
<keyword evidence="3" id="KW-1185">Reference proteome</keyword>
<protein>
    <recommendedName>
        <fullName evidence="4">DUF4283 domain-containing protein</fullName>
    </recommendedName>
</protein>
<sequence length="281" mass="29696">MPTTIPSATADDRSMKNVRNRDGGVLDPVEEEGSLPASSPQVASGEDLVGADCGSDVVMVETQKVAGGGSDVVMTESQMVAGGGSATGMKGNQEPLLSGYATRNIGGEASSPMLEDEPEVECNDGDITYVRGKYASWSDCGVPYPLWAVADLVETIKLWDSSFRESDGCVSQAVIWARFADFPLCWYNSEVLRALGNLVGGSMKVDANTKEAIRGKQGRRRARAQENVPVQQAGVSGSRFNVFNSPAFQAAEAQQAEETVVTMEKGKSVAMMSPPRSGAGK</sequence>
<gene>
    <name evidence="2" type="ORF">Tsubulata_022570</name>
</gene>
<evidence type="ECO:0000256" key="1">
    <source>
        <dbReference type="SAM" id="MobiDB-lite"/>
    </source>
</evidence>
<organism evidence="2 3">
    <name type="scientific">Turnera subulata</name>
    <dbReference type="NCBI Taxonomy" id="218843"/>
    <lineage>
        <taxon>Eukaryota</taxon>
        <taxon>Viridiplantae</taxon>
        <taxon>Streptophyta</taxon>
        <taxon>Embryophyta</taxon>
        <taxon>Tracheophyta</taxon>
        <taxon>Spermatophyta</taxon>
        <taxon>Magnoliopsida</taxon>
        <taxon>eudicotyledons</taxon>
        <taxon>Gunneridae</taxon>
        <taxon>Pentapetalae</taxon>
        <taxon>rosids</taxon>
        <taxon>fabids</taxon>
        <taxon>Malpighiales</taxon>
        <taxon>Passifloraceae</taxon>
        <taxon>Turnera</taxon>
    </lineage>
</organism>
<feature type="region of interest" description="Disordered" evidence="1">
    <location>
        <begin position="1"/>
        <end position="43"/>
    </location>
</feature>
<evidence type="ECO:0000313" key="2">
    <source>
        <dbReference type="EMBL" id="KAJ4850486.1"/>
    </source>
</evidence>
<proteinExistence type="predicted"/>
<evidence type="ECO:0000313" key="3">
    <source>
        <dbReference type="Proteomes" id="UP001141552"/>
    </source>
</evidence>
<dbReference type="AlphaFoldDB" id="A0A9Q0JPI6"/>
<reference evidence="2" key="2">
    <citation type="journal article" date="2023" name="Plants (Basel)">
        <title>Annotation of the Turnera subulata (Passifloraceae) Draft Genome Reveals the S-Locus Evolved after the Divergence of Turneroideae from Passifloroideae in a Stepwise Manner.</title>
        <authorList>
            <person name="Henning P.M."/>
            <person name="Roalson E.H."/>
            <person name="Mir W."/>
            <person name="McCubbin A.G."/>
            <person name="Shore J.S."/>
        </authorList>
    </citation>
    <scope>NUCLEOTIDE SEQUENCE</scope>
    <source>
        <strain evidence="2">F60SS</strain>
    </source>
</reference>